<protein>
    <submittedName>
        <fullName evidence="17">Hydroxamate-type ferrisiderophore receptor</fullName>
    </submittedName>
</protein>
<feature type="domain" description="TonB-dependent receptor-like beta-barrel" evidence="15">
    <location>
        <begin position="249"/>
        <end position="693"/>
    </location>
</feature>
<gene>
    <name evidence="17" type="primary">piuA</name>
    <name evidence="17" type="ordered locus">BAV1197</name>
</gene>
<dbReference type="RefSeq" id="WP_012416879.1">
    <property type="nucleotide sequence ID" value="NC_010645.1"/>
</dbReference>
<feature type="domain" description="TonB-dependent receptor plug" evidence="16">
    <location>
        <begin position="72"/>
        <end position="171"/>
    </location>
</feature>
<dbReference type="OrthoDB" id="9790771at2"/>
<comment type="subcellular location">
    <subcellularLocation>
        <location evidence="1 12">Cell outer membrane</location>
        <topology evidence="1 12">Multi-pass membrane protein</topology>
    </subcellularLocation>
</comment>
<dbReference type="AlphaFoldDB" id="Q2L2D6"/>
<dbReference type="Gene3D" id="2.170.130.10">
    <property type="entry name" value="TonB-dependent receptor, plug domain"/>
    <property type="match status" value="1"/>
</dbReference>
<keyword evidence="9 12" id="KW-0472">Membrane</keyword>
<dbReference type="KEGG" id="bav:BAV1197"/>
<dbReference type="GO" id="GO:0038023">
    <property type="term" value="F:signaling receptor activity"/>
    <property type="evidence" value="ECO:0007669"/>
    <property type="project" value="InterPro"/>
</dbReference>
<evidence type="ECO:0000256" key="6">
    <source>
        <dbReference type="ARBA" id="ARBA00022729"/>
    </source>
</evidence>
<dbReference type="CDD" id="cd01347">
    <property type="entry name" value="ligand_gated_channel"/>
    <property type="match status" value="1"/>
</dbReference>
<comment type="similarity">
    <text evidence="2 12 13">Belongs to the TonB-dependent receptor family.</text>
</comment>
<keyword evidence="5 12" id="KW-0812">Transmembrane</keyword>
<name>Q2L2D6_BORA1</name>
<dbReference type="Pfam" id="PF00593">
    <property type="entry name" value="TonB_dep_Rec_b-barrel"/>
    <property type="match status" value="1"/>
</dbReference>
<dbReference type="InterPro" id="IPR012910">
    <property type="entry name" value="Plug_dom"/>
</dbReference>
<feature type="signal peptide" evidence="14">
    <location>
        <begin position="1"/>
        <end position="34"/>
    </location>
</feature>
<keyword evidence="18" id="KW-1185">Reference proteome</keyword>
<evidence type="ECO:0000256" key="13">
    <source>
        <dbReference type="RuleBase" id="RU003357"/>
    </source>
</evidence>
<dbReference type="InterPro" id="IPR036942">
    <property type="entry name" value="Beta-barrel_TonB_sf"/>
</dbReference>
<dbReference type="InterPro" id="IPR039426">
    <property type="entry name" value="TonB-dep_rcpt-like"/>
</dbReference>
<evidence type="ECO:0000256" key="3">
    <source>
        <dbReference type="ARBA" id="ARBA00022448"/>
    </source>
</evidence>
<dbReference type="GO" id="GO:0015344">
    <property type="term" value="F:siderophore uptake transmembrane transporter activity"/>
    <property type="evidence" value="ECO:0007669"/>
    <property type="project" value="TreeGrafter"/>
</dbReference>
<evidence type="ECO:0000256" key="1">
    <source>
        <dbReference type="ARBA" id="ARBA00004571"/>
    </source>
</evidence>
<keyword evidence="10 17" id="KW-0675">Receptor</keyword>
<dbReference type="eggNOG" id="COG4774">
    <property type="taxonomic scope" value="Bacteria"/>
</dbReference>
<keyword evidence="3 12" id="KW-0813">Transport</keyword>
<dbReference type="FunFam" id="2.170.130.10:FF:000001">
    <property type="entry name" value="Catecholate siderophore TonB-dependent receptor"/>
    <property type="match status" value="1"/>
</dbReference>
<dbReference type="PANTHER" id="PTHR32552:SF83">
    <property type="entry name" value="BLR3904 PROTEIN"/>
    <property type="match status" value="1"/>
</dbReference>
<evidence type="ECO:0000256" key="8">
    <source>
        <dbReference type="ARBA" id="ARBA00023077"/>
    </source>
</evidence>
<evidence type="ECO:0000259" key="16">
    <source>
        <dbReference type="Pfam" id="PF07715"/>
    </source>
</evidence>
<evidence type="ECO:0000313" key="18">
    <source>
        <dbReference type="Proteomes" id="UP000001977"/>
    </source>
</evidence>
<evidence type="ECO:0000256" key="9">
    <source>
        <dbReference type="ARBA" id="ARBA00023136"/>
    </source>
</evidence>
<dbReference type="Proteomes" id="UP000001977">
    <property type="component" value="Chromosome"/>
</dbReference>
<dbReference type="NCBIfam" id="TIGR01783">
    <property type="entry name" value="TonB-siderophor"/>
    <property type="match status" value="1"/>
</dbReference>
<evidence type="ECO:0000256" key="4">
    <source>
        <dbReference type="ARBA" id="ARBA00022452"/>
    </source>
</evidence>
<dbReference type="InterPro" id="IPR000531">
    <property type="entry name" value="Beta-barrel_TonB"/>
</dbReference>
<evidence type="ECO:0000256" key="5">
    <source>
        <dbReference type="ARBA" id="ARBA00022692"/>
    </source>
</evidence>
<dbReference type="GO" id="GO:0009279">
    <property type="term" value="C:cell outer membrane"/>
    <property type="evidence" value="ECO:0007669"/>
    <property type="project" value="UniProtKB-SubCell"/>
</dbReference>
<keyword evidence="4 12" id="KW-1134">Transmembrane beta strand</keyword>
<dbReference type="PANTHER" id="PTHR32552">
    <property type="entry name" value="FERRICHROME IRON RECEPTOR-RELATED"/>
    <property type="match status" value="1"/>
</dbReference>
<evidence type="ECO:0000259" key="15">
    <source>
        <dbReference type="Pfam" id="PF00593"/>
    </source>
</evidence>
<evidence type="ECO:0000256" key="7">
    <source>
        <dbReference type="ARBA" id="ARBA00023065"/>
    </source>
</evidence>
<dbReference type="EMBL" id="AM167904">
    <property type="protein sequence ID" value="CAJ48805.1"/>
    <property type="molecule type" value="Genomic_DNA"/>
</dbReference>
<evidence type="ECO:0000256" key="10">
    <source>
        <dbReference type="ARBA" id="ARBA00023170"/>
    </source>
</evidence>
<keyword evidence="11 12" id="KW-0998">Cell outer membrane</keyword>
<evidence type="ECO:0000256" key="11">
    <source>
        <dbReference type="ARBA" id="ARBA00023237"/>
    </source>
</evidence>
<feature type="chain" id="PRO_5004212072" evidence="14">
    <location>
        <begin position="35"/>
        <end position="731"/>
    </location>
</feature>
<dbReference type="PROSITE" id="PS52016">
    <property type="entry name" value="TONB_DEPENDENT_REC_3"/>
    <property type="match status" value="1"/>
</dbReference>
<keyword evidence="7" id="KW-0406">Ion transport</keyword>
<dbReference type="Gene3D" id="2.40.170.20">
    <property type="entry name" value="TonB-dependent receptor, beta-barrel domain"/>
    <property type="match status" value="1"/>
</dbReference>
<dbReference type="Pfam" id="PF07715">
    <property type="entry name" value="Plug"/>
    <property type="match status" value="1"/>
</dbReference>
<dbReference type="InterPro" id="IPR010105">
    <property type="entry name" value="TonB_sidphr_rcpt"/>
</dbReference>
<evidence type="ECO:0000256" key="14">
    <source>
        <dbReference type="SAM" id="SignalP"/>
    </source>
</evidence>
<evidence type="ECO:0000256" key="12">
    <source>
        <dbReference type="PROSITE-ProRule" id="PRU01360"/>
    </source>
</evidence>
<evidence type="ECO:0000256" key="2">
    <source>
        <dbReference type="ARBA" id="ARBA00009810"/>
    </source>
</evidence>
<sequence>MTTQSFSVRTAALPPQRRFSTALLALTVSASAQAADTAAPAPAQLAPIDVTERAQPGVKTDHSASPKYVQPLLDIPQTINIIPQSLLREQNDNSLREALSNVSGITFNAGEGGGGSGDNINIRGFNASTDIQVDGLRDTGQTYRSDLFNMESVEVIKGPNSVFGGAGTTGGNINLISKRPLNEDFIRADTALGSDRYRRVTLDANQTLPGSAAAWRLNLMAHGNDVPGRPRVDRKRWGIAPSMTLGAGGATQWTLSYSFQTDHNLPDYGVPARNGAPLAGRNAYFGWRNLDRENVDSHVATSDIQHRFDSGLILQNLTRYSKLERDTVISAAHINIRGLPVGYYKPAGPQAYGRDSFNTLAANQTNLRTRFELLGMTHQMVAGIELSDETYHRKTYGYGIASHYPAGGYPLARPPGHWTGPTQRKTSSKDRASLQTRALYLMDNISVSPQWDIGVGLRHDWVRGALHSMPVNGAERRLKTNDRALSGRGSLTYKPTEAGRIYLAYGNSFNPSAEWLVTTGRGVTAANQGLAPERNHSWELGSKWELIERQLAVNAALFQVTKQNARETQTDGSTTLSGKQRVRGLELGVAGKLTPQWEIYANYTYLDSKTLKFASRPGQEGRPLGNTPRHSASLWNTYTWHSGWRAGYGLRAIGKRAVSSSGGGELPGYIVHSMMVAYQVNRNLGLQLNIDNLTDKVFIERVRQNAGSDARSSAIEYGSGRSAILSASWRY</sequence>
<dbReference type="STRING" id="360910.BAV1197"/>
<reference evidence="17 18" key="1">
    <citation type="journal article" date="2006" name="J. Bacteriol.">
        <title>Comparison of the genome sequence of the poultry pathogen Bordetella avium with those of B. bronchiseptica, B. pertussis, and B. parapertussis reveals extensive diversity in surface structures associated with host interaction.</title>
        <authorList>
            <person name="Sebaihia M."/>
            <person name="Preston A."/>
            <person name="Maskell D.J."/>
            <person name="Kuzmiak H."/>
            <person name="Connell T.D."/>
            <person name="King N.D."/>
            <person name="Orndorff P.E."/>
            <person name="Miyamoto D.M."/>
            <person name="Thomson N.R."/>
            <person name="Harris D."/>
            <person name="Goble A."/>
            <person name="Lord A."/>
            <person name="Murphy L."/>
            <person name="Quail M.A."/>
            <person name="Rutter S."/>
            <person name="Squares R."/>
            <person name="Squares S."/>
            <person name="Woodward J."/>
            <person name="Parkhill J."/>
            <person name="Temple L.M."/>
        </authorList>
    </citation>
    <scope>NUCLEOTIDE SEQUENCE [LARGE SCALE GENOMIC DNA]</scope>
    <source>
        <strain evidence="17 18">197N</strain>
    </source>
</reference>
<proteinExistence type="inferred from homology"/>
<accession>Q2L2D6</accession>
<keyword evidence="8 13" id="KW-0798">TonB box</keyword>
<dbReference type="GO" id="GO:0015891">
    <property type="term" value="P:siderophore transport"/>
    <property type="evidence" value="ECO:0007669"/>
    <property type="project" value="InterPro"/>
</dbReference>
<dbReference type="InterPro" id="IPR037066">
    <property type="entry name" value="Plug_dom_sf"/>
</dbReference>
<evidence type="ECO:0000313" key="17">
    <source>
        <dbReference type="EMBL" id="CAJ48805.1"/>
    </source>
</evidence>
<organism evidence="17 18">
    <name type="scientific">Bordetella avium (strain 197N)</name>
    <dbReference type="NCBI Taxonomy" id="360910"/>
    <lineage>
        <taxon>Bacteria</taxon>
        <taxon>Pseudomonadati</taxon>
        <taxon>Pseudomonadota</taxon>
        <taxon>Betaproteobacteria</taxon>
        <taxon>Burkholderiales</taxon>
        <taxon>Alcaligenaceae</taxon>
        <taxon>Bordetella</taxon>
    </lineage>
</organism>
<dbReference type="HOGENOM" id="CLU_008287_9_1_4"/>
<dbReference type="SUPFAM" id="SSF56935">
    <property type="entry name" value="Porins"/>
    <property type="match status" value="1"/>
</dbReference>
<keyword evidence="6 14" id="KW-0732">Signal</keyword>